<dbReference type="AlphaFoldDB" id="A0A7S3B8Y0"/>
<name>A0A7S3B8Y0_9EUKA</name>
<proteinExistence type="predicted"/>
<protein>
    <submittedName>
        <fullName evidence="1">Uncharacterized protein</fullName>
    </submittedName>
</protein>
<reference evidence="1" key="1">
    <citation type="submission" date="2021-01" db="EMBL/GenBank/DDBJ databases">
        <authorList>
            <person name="Corre E."/>
            <person name="Pelletier E."/>
            <person name="Niang G."/>
            <person name="Scheremetjew M."/>
            <person name="Finn R."/>
            <person name="Kale V."/>
            <person name="Holt S."/>
            <person name="Cochrane G."/>
            <person name="Meng A."/>
            <person name="Brown T."/>
            <person name="Cohen L."/>
        </authorList>
    </citation>
    <scope>NUCLEOTIDE SEQUENCE</scope>
    <source>
        <strain evidence="1">CCMP281</strain>
    </source>
</reference>
<dbReference type="EMBL" id="HBHX01049038">
    <property type="protein sequence ID" value="CAE0128503.1"/>
    <property type="molecule type" value="Transcribed_RNA"/>
</dbReference>
<sequence length="114" mass="12507">MEAAVLRAHPEWGGSRVGDEVQAFSDFLFYVLDSPTLISELAIAIFDSESGFVEIFSGSQYKKSERGAEQRTNLLVIRYVPGHYQALVGPSRPSLTELCAALDKHGVLYVITDG</sequence>
<accession>A0A7S3B8Y0</accession>
<organism evidence="1">
    <name type="scientific">Haptolina ericina</name>
    <dbReference type="NCBI Taxonomy" id="156174"/>
    <lineage>
        <taxon>Eukaryota</taxon>
        <taxon>Haptista</taxon>
        <taxon>Haptophyta</taxon>
        <taxon>Prymnesiophyceae</taxon>
        <taxon>Prymnesiales</taxon>
        <taxon>Prymnesiaceae</taxon>
        <taxon>Haptolina</taxon>
    </lineage>
</organism>
<evidence type="ECO:0000313" key="1">
    <source>
        <dbReference type="EMBL" id="CAE0128503.1"/>
    </source>
</evidence>
<gene>
    <name evidence="1" type="ORF">HERI1096_LOCUS27157</name>
</gene>